<dbReference type="EC" id="2.1.1.72" evidence="1"/>
<evidence type="ECO:0000256" key="3">
    <source>
        <dbReference type="ARBA" id="ARBA00022679"/>
    </source>
</evidence>
<dbReference type="InterPro" id="IPR029063">
    <property type="entry name" value="SAM-dependent_MTases_sf"/>
</dbReference>
<dbReference type="PANTHER" id="PTHR33841:SF4">
    <property type="entry name" value="RESTRICTION MODIFICATION SYSTEM DNA SPECIFICITY DOMAIN"/>
    <property type="match status" value="1"/>
</dbReference>
<dbReference type="EMBL" id="JABAEK010000009">
    <property type="protein sequence ID" value="NLQ18019.1"/>
    <property type="molecule type" value="Genomic_DNA"/>
</dbReference>
<gene>
    <name evidence="7" type="ORF">HGG82_10310</name>
</gene>
<reference evidence="7 8" key="1">
    <citation type="submission" date="2020-04" db="EMBL/GenBank/DDBJ databases">
        <title>Marinomonas sp. M1K-6 isolated from the deep seawater of the Mariana Trench.</title>
        <authorList>
            <person name="Li Y."/>
        </authorList>
    </citation>
    <scope>NUCLEOTIDE SEQUENCE [LARGE SCALE GENOMIC DNA]</scope>
    <source>
        <strain evidence="7 8">M1K-6</strain>
    </source>
</reference>
<dbReference type="PRINTS" id="PR00507">
    <property type="entry name" value="N12N6MTFRASE"/>
</dbReference>
<dbReference type="Gene3D" id="3.40.50.150">
    <property type="entry name" value="Vaccinia Virus protein VP39"/>
    <property type="match status" value="1"/>
</dbReference>
<dbReference type="AlphaFoldDB" id="A0A847QYI2"/>
<proteinExistence type="predicted"/>
<evidence type="ECO:0000313" key="7">
    <source>
        <dbReference type="EMBL" id="NLQ18019.1"/>
    </source>
</evidence>
<dbReference type="GO" id="GO:0009007">
    <property type="term" value="F:site-specific DNA-methyltransferase (adenine-specific) activity"/>
    <property type="evidence" value="ECO:0007669"/>
    <property type="project" value="UniProtKB-EC"/>
</dbReference>
<evidence type="ECO:0000256" key="4">
    <source>
        <dbReference type="ARBA" id="ARBA00022691"/>
    </source>
</evidence>
<dbReference type="InterPro" id="IPR002052">
    <property type="entry name" value="DNA_methylase_N6_adenine_CS"/>
</dbReference>
<organism evidence="7 8">
    <name type="scientific">Marinomonas profundi</name>
    <dbReference type="NCBI Taxonomy" id="2726122"/>
    <lineage>
        <taxon>Bacteria</taxon>
        <taxon>Pseudomonadati</taxon>
        <taxon>Pseudomonadota</taxon>
        <taxon>Gammaproteobacteria</taxon>
        <taxon>Oceanospirillales</taxon>
        <taxon>Oceanospirillaceae</taxon>
        <taxon>Marinomonas</taxon>
    </lineage>
</organism>
<dbReference type="GO" id="GO:0006304">
    <property type="term" value="P:DNA modification"/>
    <property type="evidence" value="ECO:0007669"/>
    <property type="project" value="InterPro"/>
</dbReference>
<feature type="domain" description="Type II methyltransferase M.TaqI-like" evidence="6">
    <location>
        <begin position="65"/>
        <end position="188"/>
    </location>
</feature>
<accession>A0A847QYI2</accession>
<keyword evidence="4" id="KW-0949">S-adenosyl-L-methionine</keyword>
<evidence type="ECO:0000313" key="8">
    <source>
        <dbReference type="Proteomes" id="UP000586067"/>
    </source>
</evidence>
<keyword evidence="2 7" id="KW-0489">Methyltransferase</keyword>
<name>A0A847QYI2_9GAMM</name>
<keyword evidence="8" id="KW-1185">Reference proteome</keyword>
<comment type="catalytic activity">
    <reaction evidence="5">
        <text>a 2'-deoxyadenosine in DNA + S-adenosyl-L-methionine = an N(6)-methyl-2'-deoxyadenosine in DNA + S-adenosyl-L-homocysteine + H(+)</text>
        <dbReference type="Rhea" id="RHEA:15197"/>
        <dbReference type="Rhea" id="RHEA-COMP:12418"/>
        <dbReference type="Rhea" id="RHEA-COMP:12419"/>
        <dbReference type="ChEBI" id="CHEBI:15378"/>
        <dbReference type="ChEBI" id="CHEBI:57856"/>
        <dbReference type="ChEBI" id="CHEBI:59789"/>
        <dbReference type="ChEBI" id="CHEBI:90615"/>
        <dbReference type="ChEBI" id="CHEBI:90616"/>
        <dbReference type="EC" id="2.1.1.72"/>
    </reaction>
</comment>
<evidence type="ECO:0000256" key="2">
    <source>
        <dbReference type="ARBA" id="ARBA00022603"/>
    </source>
</evidence>
<dbReference type="InterPro" id="IPR011639">
    <property type="entry name" value="MethylTrfase_TaqI-like_dom"/>
</dbReference>
<dbReference type="GO" id="GO:0032259">
    <property type="term" value="P:methylation"/>
    <property type="evidence" value="ECO:0007669"/>
    <property type="project" value="UniProtKB-KW"/>
</dbReference>
<evidence type="ECO:0000259" key="6">
    <source>
        <dbReference type="Pfam" id="PF07669"/>
    </source>
</evidence>
<dbReference type="RefSeq" id="WP_168825380.1">
    <property type="nucleotide sequence ID" value="NZ_CP073013.1"/>
</dbReference>
<dbReference type="PROSITE" id="PS00092">
    <property type="entry name" value="N6_MTASE"/>
    <property type="match status" value="1"/>
</dbReference>
<protein>
    <recommendedName>
        <fullName evidence="1">site-specific DNA-methyltransferase (adenine-specific)</fullName>
        <ecNumber evidence="1">2.1.1.72</ecNumber>
    </recommendedName>
</protein>
<dbReference type="InterPro" id="IPR050953">
    <property type="entry name" value="N4_N6_ade-DNA_methylase"/>
</dbReference>
<dbReference type="GO" id="GO:0003676">
    <property type="term" value="F:nucleic acid binding"/>
    <property type="evidence" value="ECO:0007669"/>
    <property type="project" value="InterPro"/>
</dbReference>
<evidence type="ECO:0000256" key="1">
    <source>
        <dbReference type="ARBA" id="ARBA00011900"/>
    </source>
</evidence>
<comment type="caution">
    <text evidence="7">The sequence shown here is derived from an EMBL/GenBank/DDBJ whole genome shotgun (WGS) entry which is preliminary data.</text>
</comment>
<dbReference type="SUPFAM" id="SSF116734">
    <property type="entry name" value="DNA methylase specificity domain"/>
    <property type="match status" value="1"/>
</dbReference>
<dbReference type="PANTHER" id="PTHR33841">
    <property type="entry name" value="DNA METHYLTRANSFERASE YEEA-RELATED"/>
    <property type="match status" value="1"/>
</dbReference>
<dbReference type="SUPFAM" id="SSF53335">
    <property type="entry name" value="S-adenosyl-L-methionine-dependent methyltransferases"/>
    <property type="match status" value="1"/>
</dbReference>
<dbReference type="Proteomes" id="UP000586067">
    <property type="component" value="Unassembled WGS sequence"/>
</dbReference>
<keyword evidence="3" id="KW-0808">Transferase</keyword>
<evidence type="ECO:0000256" key="5">
    <source>
        <dbReference type="ARBA" id="ARBA00047942"/>
    </source>
</evidence>
<sequence length="385" mass="43586">MPAQDKKTFSQYYTQEDIAKFMASIISGEVDSCIDIGAGEGALIKAVKKIKKLKSCVAIDLDPKNVKYISNNIDSCTAILKDSTRKTTIKEIISYYGRFDLVIGNPPYGKSSLIDELRETLEATNLKYLLNSKFIPTELIFIVHGLLLLKNDAQFIYVIPDGILTNIRLKKFREELFKKYTIKRIIEIPPKSFVGTEAKTHIIQIVNKKPKHSNIILSKLGSTKKITIQKNDFINRGDYNFYNKPISISKTTLRELETKIIRGKHSGKYLKNLNIDYIHTNNIENCNIEKKHKEAPKDFIYSIPGDILVARVGSRSIGKVNISNIGGKAISDCIIVIRIKDESIRYKVYQSLKSSFGVSWLKSVSKGVGAKHITISEIYRFPMIL</sequence>
<dbReference type="Pfam" id="PF07669">
    <property type="entry name" value="Eco57I"/>
    <property type="match status" value="1"/>
</dbReference>